<protein>
    <submittedName>
        <fullName evidence="1">Uncharacterized protein</fullName>
    </submittedName>
</protein>
<dbReference type="AlphaFoldDB" id="A0A6I0RZM5"/>
<reference evidence="1 2" key="1">
    <citation type="journal article" date="2019" name="Nat. Med.">
        <title>A library of human gut bacterial isolates paired with longitudinal multiomics data enables mechanistic microbiome research.</title>
        <authorList>
            <person name="Poyet M."/>
            <person name="Groussin M."/>
            <person name="Gibbons S.M."/>
            <person name="Avila-Pacheco J."/>
            <person name="Jiang X."/>
            <person name="Kearney S.M."/>
            <person name="Perrotta A.R."/>
            <person name="Berdy B."/>
            <person name="Zhao S."/>
            <person name="Lieberman T.D."/>
            <person name="Swanson P.K."/>
            <person name="Smith M."/>
            <person name="Roesemann S."/>
            <person name="Alexander J.E."/>
            <person name="Rich S.A."/>
            <person name="Livny J."/>
            <person name="Vlamakis H."/>
            <person name="Clish C."/>
            <person name="Bullock K."/>
            <person name="Deik A."/>
            <person name="Scott J."/>
            <person name="Pierce K.A."/>
            <person name="Xavier R.J."/>
            <person name="Alm E.J."/>
        </authorList>
    </citation>
    <scope>NUCLEOTIDE SEQUENCE [LARGE SCALE GENOMIC DNA]</scope>
    <source>
        <strain evidence="1 2">BIOML-A165</strain>
    </source>
</reference>
<accession>A0A6I0RZM5</accession>
<dbReference type="RefSeq" id="WP_065739424.1">
    <property type="nucleotide sequence ID" value="NZ_CP075193.1"/>
</dbReference>
<dbReference type="Proteomes" id="UP000460317">
    <property type="component" value="Unassembled WGS sequence"/>
</dbReference>
<proteinExistence type="predicted"/>
<evidence type="ECO:0000313" key="1">
    <source>
        <dbReference type="EMBL" id="KAB4455528.1"/>
    </source>
</evidence>
<name>A0A6I0RZM5_BACT4</name>
<sequence>METLDAIRELMNRINNTNIKIEDIESEKLSIEDKEKLVKIIDDAKAEVERLHIIDIINKVCD</sequence>
<evidence type="ECO:0000313" key="2">
    <source>
        <dbReference type="Proteomes" id="UP000460317"/>
    </source>
</evidence>
<dbReference type="EMBL" id="WCSB01000001">
    <property type="protein sequence ID" value="KAB4455528.1"/>
    <property type="molecule type" value="Genomic_DNA"/>
</dbReference>
<organism evidence="1 2">
    <name type="scientific">Bacteroides thetaiotaomicron</name>
    <dbReference type="NCBI Taxonomy" id="818"/>
    <lineage>
        <taxon>Bacteria</taxon>
        <taxon>Pseudomonadati</taxon>
        <taxon>Bacteroidota</taxon>
        <taxon>Bacteroidia</taxon>
        <taxon>Bacteroidales</taxon>
        <taxon>Bacteroidaceae</taxon>
        <taxon>Bacteroides</taxon>
    </lineage>
</organism>
<comment type="caution">
    <text evidence="1">The sequence shown here is derived from an EMBL/GenBank/DDBJ whole genome shotgun (WGS) entry which is preliminary data.</text>
</comment>
<gene>
    <name evidence="1" type="ORF">GAN93_00625</name>
</gene>